<keyword evidence="2" id="KW-1185">Reference proteome</keyword>
<organism evidence="1 2">
    <name type="scientific">Ancylostoma ceylanicum</name>
    <dbReference type="NCBI Taxonomy" id="53326"/>
    <lineage>
        <taxon>Eukaryota</taxon>
        <taxon>Metazoa</taxon>
        <taxon>Ecdysozoa</taxon>
        <taxon>Nematoda</taxon>
        <taxon>Chromadorea</taxon>
        <taxon>Rhabditida</taxon>
        <taxon>Rhabditina</taxon>
        <taxon>Rhabditomorpha</taxon>
        <taxon>Strongyloidea</taxon>
        <taxon>Ancylostomatidae</taxon>
        <taxon>Ancylostomatinae</taxon>
        <taxon>Ancylostoma</taxon>
    </lineage>
</organism>
<evidence type="ECO:0000313" key="1">
    <source>
        <dbReference type="EMBL" id="EYB94234.1"/>
    </source>
</evidence>
<sequence>MTVANHKEMPSTCGGIAVDTDFSVAFLVSAPPAYTVSLMCASECDSRVEGLTNFKKALEEGQKTAPPVHGFLCTILVPDVNSTPLKASYNDKALTRTLPFVLPLRNGRECILSS</sequence>
<accession>A0A016SV70</accession>
<gene>
    <name evidence="1" type="primary">Acey_s0174.g471</name>
    <name evidence="1" type="ORF">Y032_0174g471</name>
</gene>
<protein>
    <submittedName>
        <fullName evidence="1">Uncharacterized protein</fullName>
    </submittedName>
</protein>
<evidence type="ECO:0000313" key="2">
    <source>
        <dbReference type="Proteomes" id="UP000024635"/>
    </source>
</evidence>
<dbReference type="AlphaFoldDB" id="A0A016SV70"/>
<dbReference type="EMBL" id="JARK01001510">
    <property type="protein sequence ID" value="EYB94234.1"/>
    <property type="molecule type" value="Genomic_DNA"/>
</dbReference>
<proteinExistence type="predicted"/>
<reference evidence="2" key="1">
    <citation type="journal article" date="2015" name="Nat. Genet.">
        <title>The genome and transcriptome of the zoonotic hookworm Ancylostoma ceylanicum identify infection-specific gene families.</title>
        <authorList>
            <person name="Schwarz E.M."/>
            <person name="Hu Y."/>
            <person name="Antoshechkin I."/>
            <person name="Miller M.M."/>
            <person name="Sternberg P.W."/>
            <person name="Aroian R.V."/>
        </authorList>
    </citation>
    <scope>NUCLEOTIDE SEQUENCE</scope>
    <source>
        <strain evidence="2">HY135</strain>
    </source>
</reference>
<name>A0A016SV70_9BILA</name>
<dbReference type="Proteomes" id="UP000024635">
    <property type="component" value="Unassembled WGS sequence"/>
</dbReference>
<comment type="caution">
    <text evidence="1">The sequence shown here is derived from an EMBL/GenBank/DDBJ whole genome shotgun (WGS) entry which is preliminary data.</text>
</comment>